<dbReference type="SUPFAM" id="SSF116878">
    <property type="entry name" value="TrmE connector domain"/>
    <property type="match status" value="1"/>
</dbReference>
<keyword evidence="7" id="KW-0460">Magnesium</keyword>
<dbReference type="InterPro" id="IPR018948">
    <property type="entry name" value="GTP-bd_TrmE_N"/>
</dbReference>
<feature type="binding site" evidence="7">
    <location>
        <begin position="225"/>
        <end position="230"/>
    </location>
    <ligand>
        <name>GTP</name>
        <dbReference type="ChEBI" id="CHEBI:37565"/>
    </ligand>
</feature>
<feature type="binding site" evidence="7">
    <location>
        <position position="249"/>
    </location>
    <ligand>
        <name>K(+)</name>
        <dbReference type="ChEBI" id="CHEBI:29103"/>
    </ligand>
</feature>
<name>A0A840WXS8_9RHOB</name>
<keyword evidence="4 7" id="KW-0378">Hydrolase</keyword>
<dbReference type="AlphaFoldDB" id="A0A840WXS8"/>
<feature type="binding site" evidence="7">
    <location>
        <position position="246"/>
    </location>
    <ligand>
        <name>K(+)</name>
        <dbReference type="ChEBI" id="CHEBI:29103"/>
    </ligand>
</feature>
<dbReference type="CDD" id="cd14858">
    <property type="entry name" value="TrmE_N"/>
    <property type="match status" value="1"/>
</dbReference>
<dbReference type="GO" id="GO:0003924">
    <property type="term" value="F:GTPase activity"/>
    <property type="evidence" value="ECO:0007669"/>
    <property type="project" value="UniProtKB-UniRule"/>
</dbReference>
<dbReference type="InterPro" id="IPR027266">
    <property type="entry name" value="TrmE/GcvT-like"/>
</dbReference>
<dbReference type="PANTHER" id="PTHR42714">
    <property type="entry name" value="TRNA MODIFICATION GTPASE GTPBP3"/>
    <property type="match status" value="1"/>
</dbReference>
<evidence type="ECO:0000259" key="9">
    <source>
        <dbReference type="PROSITE" id="PS51709"/>
    </source>
</evidence>
<accession>A0A840WXS8</accession>
<evidence type="ECO:0000256" key="7">
    <source>
        <dbReference type="HAMAP-Rule" id="MF_00379"/>
    </source>
</evidence>
<keyword evidence="2 7" id="KW-0819">tRNA processing</keyword>
<dbReference type="CDD" id="cd04164">
    <property type="entry name" value="trmE"/>
    <property type="match status" value="1"/>
</dbReference>
<evidence type="ECO:0000256" key="2">
    <source>
        <dbReference type="ARBA" id="ARBA00022694"/>
    </source>
</evidence>
<dbReference type="GO" id="GO:0002098">
    <property type="term" value="P:tRNA wobble uridine modification"/>
    <property type="evidence" value="ECO:0007669"/>
    <property type="project" value="TreeGrafter"/>
</dbReference>
<dbReference type="Pfam" id="PF01926">
    <property type="entry name" value="MMR_HSR1"/>
    <property type="match status" value="1"/>
</dbReference>
<feature type="binding site" evidence="7">
    <location>
        <begin position="269"/>
        <end position="272"/>
    </location>
    <ligand>
        <name>GTP</name>
        <dbReference type="ChEBI" id="CHEBI:37565"/>
    </ligand>
</feature>
<keyword evidence="6 7" id="KW-0342">GTP-binding</keyword>
<evidence type="ECO:0000256" key="5">
    <source>
        <dbReference type="ARBA" id="ARBA00022958"/>
    </source>
</evidence>
<keyword evidence="3 7" id="KW-0547">Nucleotide-binding</keyword>
<dbReference type="InterPro" id="IPR004520">
    <property type="entry name" value="GTPase_MnmE"/>
</dbReference>
<dbReference type="InterPro" id="IPR006073">
    <property type="entry name" value="GTP-bd"/>
</dbReference>
<comment type="caution">
    <text evidence="7">Lacks conserved residue(s) required for the propagation of feature annotation.</text>
</comment>
<keyword evidence="5 7" id="KW-0630">Potassium</keyword>
<dbReference type="RefSeq" id="WP_184008070.1">
    <property type="nucleotide sequence ID" value="NZ_JACIJS010000001.1"/>
</dbReference>
<dbReference type="GO" id="GO:0005525">
    <property type="term" value="F:GTP binding"/>
    <property type="evidence" value="ECO:0007669"/>
    <property type="project" value="UniProtKB-UniRule"/>
</dbReference>
<comment type="similarity">
    <text evidence="1 7 8">Belongs to the TRAFAC class TrmE-Era-EngA-EngB-Septin-like GTPase superfamily. TrmE GTPase family.</text>
</comment>
<keyword evidence="7" id="KW-0963">Cytoplasm</keyword>
<dbReference type="PROSITE" id="PS51709">
    <property type="entry name" value="G_TRME"/>
    <property type="match status" value="1"/>
</dbReference>
<proteinExistence type="inferred from homology"/>
<organism evidence="10 11">
    <name type="scientific">Rubricella aquisinus</name>
    <dbReference type="NCBI Taxonomy" id="2028108"/>
    <lineage>
        <taxon>Bacteria</taxon>
        <taxon>Pseudomonadati</taxon>
        <taxon>Pseudomonadota</taxon>
        <taxon>Alphaproteobacteria</taxon>
        <taxon>Rhodobacterales</taxon>
        <taxon>Paracoccaceae</taxon>
        <taxon>Rubricella</taxon>
    </lineage>
</organism>
<keyword evidence="11" id="KW-1185">Reference proteome</keyword>
<comment type="subcellular location">
    <subcellularLocation>
        <location evidence="7">Cytoplasm</location>
    </subcellularLocation>
</comment>
<dbReference type="NCBIfam" id="TIGR00450">
    <property type="entry name" value="mnmE_trmE_thdF"/>
    <property type="match status" value="1"/>
</dbReference>
<dbReference type="InterPro" id="IPR027417">
    <property type="entry name" value="P-loop_NTPase"/>
</dbReference>
<evidence type="ECO:0000313" key="11">
    <source>
        <dbReference type="Proteomes" id="UP000553766"/>
    </source>
</evidence>
<comment type="subunit">
    <text evidence="7">Homodimer. Heterotetramer of two MnmE and two MnmG subunits.</text>
</comment>
<feature type="binding site" evidence="7">
    <location>
        <position position="79"/>
    </location>
    <ligand>
        <name>(6S)-5-formyl-5,6,7,8-tetrahydrofolate</name>
        <dbReference type="ChEBI" id="CHEBI:57457"/>
    </ligand>
</feature>
<dbReference type="FunFam" id="3.30.1360.120:FF:000007">
    <property type="entry name" value="tRNA modification GTPase GTPBP3, mitochondrial"/>
    <property type="match status" value="1"/>
</dbReference>
<evidence type="ECO:0000256" key="3">
    <source>
        <dbReference type="ARBA" id="ARBA00022741"/>
    </source>
</evidence>
<dbReference type="EC" id="3.6.-.-" evidence="7"/>
<dbReference type="InterPro" id="IPR025867">
    <property type="entry name" value="MnmE_helical"/>
</dbReference>
<comment type="function">
    <text evidence="7">Exhibits a very high intrinsic GTPase hydrolysis rate. Involved in the addition of a carboxymethylaminomethyl (cmnm) group at the wobble position (U34) of certain tRNAs, forming tRNA-cmnm(5)s(2)U34.</text>
</comment>
<feature type="binding site" evidence="7">
    <location>
        <position position="119"/>
    </location>
    <ligand>
        <name>(6S)-5-formyl-5,6,7,8-tetrahydrofolate</name>
        <dbReference type="ChEBI" id="CHEBI:57457"/>
    </ligand>
</feature>
<dbReference type="GO" id="GO:0030488">
    <property type="term" value="P:tRNA methylation"/>
    <property type="evidence" value="ECO:0007669"/>
    <property type="project" value="TreeGrafter"/>
</dbReference>
<feature type="binding site" evidence="7">
    <location>
        <position position="229"/>
    </location>
    <ligand>
        <name>Mg(2+)</name>
        <dbReference type="ChEBI" id="CHEBI:18420"/>
    </ligand>
</feature>
<feature type="binding site" evidence="7">
    <location>
        <position position="225"/>
    </location>
    <ligand>
        <name>K(+)</name>
        <dbReference type="ChEBI" id="CHEBI:29103"/>
    </ligand>
</feature>
<feature type="binding site" evidence="7">
    <location>
        <position position="244"/>
    </location>
    <ligand>
        <name>K(+)</name>
        <dbReference type="ChEBI" id="CHEBI:29103"/>
    </ligand>
</feature>
<dbReference type="Pfam" id="PF10396">
    <property type="entry name" value="TrmE_N"/>
    <property type="match status" value="1"/>
</dbReference>
<evidence type="ECO:0000313" key="10">
    <source>
        <dbReference type="EMBL" id="MBB5514475.1"/>
    </source>
</evidence>
<comment type="cofactor">
    <cofactor evidence="7">
        <name>K(+)</name>
        <dbReference type="ChEBI" id="CHEBI:29103"/>
    </cofactor>
    <text evidence="7">Binds 1 potassium ion per subunit.</text>
</comment>
<dbReference type="PANTHER" id="PTHR42714:SF2">
    <property type="entry name" value="TRNA MODIFICATION GTPASE GTPBP3, MITOCHONDRIAL"/>
    <property type="match status" value="1"/>
</dbReference>
<dbReference type="NCBIfam" id="TIGR00231">
    <property type="entry name" value="small_GTP"/>
    <property type="match status" value="1"/>
</dbReference>
<dbReference type="NCBIfam" id="NF003661">
    <property type="entry name" value="PRK05291.1-3"/>
    <property type="match status" value="1"/>
</dbReference>
<reference evidence="10 11" key="1">
    <citation type="submission" date="2020-08" db="EMBL/GenBank/DDBJ databases">
        <title>Genomic Encyclopedia of Type Strains, Phase IV (KMG-IV): sequencing the most valuable type-strain genomes for metagenomic binning, comparative biology and taxonomic classification.</title>
        <authorList>
            <person name="Goeker M."/>
        </authorList>
    </citation>
    <scope>NUCLEOTIDE SEQUENCE [LARGE SCALE GENOMIC DNA]</scope>
    <source>
        <strain evidence="10 11">DSM 103377</strain>
    </source>
</reference>
<gene>
    <name evidence="7" type="primary">mnmE</name>
    <name evidence="7" type="synonym">trmE</name>
    <name evidence="10" type="ORF">FHS89_000473</name>
</gene>
<dbReference type="SUPFAM" id="SSF52540">
    <property type="entry name" value="P-loop containing nucleoside triphosphate hydrolases"/>
    <property type="match status" value="1"/>
</dbReference>
<dbReference type="Gene3D" id="3.40.50.300">
    <property type="entry name" value="P-loop containing nucleotide triphosphate hydrolases"/>
    <property type="match status" value="1"/>
</dbReference>
<dbReference type="HAMAP" id="MF_00379">
    <property type="entry name" value="GTPase_MnmE"/>
    <property type="match status" value="1"/>
</dbReference>
<protein>
    <recommendedName>
        <fullName evidence="7">tRNA modification GTPase MnmE</fullName>
        <ecNumber evidence="7">3.6.-.-</ecNumber>
    </recommendedName>
</protein>
<dbReference type="InterPro" id="IPR027368">
    <property type="entry name" value="MnmE_dom2"/>
</dbReference>
<feature type="binding site" evidence="7">
    <location>
        <position position="21"/>
    </location>
    <ligand>
        <name>(6S)-5-formyl-5,6,7,8-tetrahydrofolate</name>
        <dbReference type="ChEBI" id="CHEBI:57457"/>
    </ligand>
</feature>
<feature type="binding site" evidence="7">
    <location>
        <position position="430"/>
    </location>
    <ligand>
        <name>(6S)-5-formyl-5,6,7,8-tetrahydrofolate</name>
        <dbReference type="ChEBI" id="CHEBI:57457"/>
    </ligand>
</feature>
<dbReference type="Gene3D" id="3.30.1360.120">
    <property type="entry name" value="Probable tRNA modification gtpase trme, domain 1"/>
    <property type="match status" value="1"/>
</dbReference>
<dbReference type="GO" id="GO:0046872">
    <property type="term" value="F:metal ion binding"/>
    <property type="evidence" value="ECO:0007669"/>
    <property type="project" value="UniProtKB-KW"/>
</dbReference>
<dbReference type="GO" id="GO:0005737">
    <property type="term" value="C:cytoplasm"/>
    <property type="evidence" value="ECO:0007669"/>
    <property type="project" value="UniProtKB-SubCell"/>
</dbReference>
<evidence type="ECO:0000256" key="1">
    <source>
        <dbReference type="ARBA" id="ARBA00011043"/>
    </source>
</evidence>
<evidence type="ECO:0000256" key="8">
    <source>
        <dbReference type="RuleBase" id="RU003313"/>
    </source>
</evidence>
<dbReference type="Pfam" id="PF12631">
    <property type="entry name" value="MnmE_helical"/>
    <property type="match status" value="1"/>
</dbReference>
<keyword evidence="7" id="KW-0479">Metal-binding</keyword>
<evidence type="ECO:0000256" key="6">
    <source>
        <dbReference type="ARBA" id="ARBA00023134"/>
    </source>
</evidence>
<dbReference type="Proteomes" id="UP000553766">
    <property type="component" value="Unassembled WGS sequence"/>
</dbReference>
<dbReference type="EMBL" id="JACIJS010000001">
    <property type="protein sequence ID" value="MBB5514475.1"/>
    <property type="molecule type" value="Genomic_DNA"/>
</dbReference>
<sequence length="430" mass="45978">MADTIFALATARGRAGVAVVRVSGPGAWRSVEVFGARVPVARRAALRTLRDPMDGAVLDEALVLLFEEKASFTGERVAEYQLHGSGAVVSSVLRVLSGMDGFRLAEPGEFSRRALENGRMDLAQIEGLGDLIEAETEAQHRQAMQIMRGALSKKTDDWRTDLVRAMALTEATIDFADEEVPQDVSEEVLDLIEKTRISLRAEIAGAAMAERIRDGFEVAIVGRPNAGKSTLLNALAGRDAAITSDIAGTTRDVIEVRMDLAGLPVTLLDTAGLRETEDAVEAIGVDRARARARDADLRIFLLEPGQSEPDPVPERLSADIVVSGKADVTGRGVSGVTGAGLDALISRVGEILSDRARGASSAIRERHLIAMNEAVAALDSAEIHVRGGQDFVDLAAEELRRAVRALDSVLGRVDVEHVLDEIFSSFCLGK</sequence>
<dbReference type="InterPro" id="IPR031168">
    <property type="entry name" value="G_TrmE"/>
</dbReference>
<dbReference type="InterPro" id="IPR005225">
    <property type="entry name" value="Small_GTP-bd"/>
</dbReference>
<dbReference type="Gene3D" id="1.20.120.430">
    <property type="entry name" value="tRNA modification GTPase MnmE domain 2"/>
    <property type="match status" value="1"/>
</dbReference>
<evidence type="ECO:0000256" key="4">
    <source>
        <dbReference type="ARBA" id="ARBA00022801"/>
    </source>
</evidence>
<feature type="domain" description="TrmE-type G" evidence="9">
    <location>
        <begin position="215"/>
        <end position="353"/>
    </location>
</feature>
<feature type="binding site" evidence="7">
    <location>
        <position position="250"/>
    </location>
    <ligand>
        <name>Mg(2+)</name>
        <dbReference type="ChEBI" id="CHEBI:18420"/>
    </ligand>
</feature>
<feature type="binding site" evidence="7">
    <location>
        <begin position="244"/>
        <end position="250"/>
    </location>
    <ligand>
        <name>GTP</name>
        <dbReference type="ChEBI" id="CHEBI:37565"/>
    </ligand>
</feature>
<comment type="caution">
    <text evidence="10">The sequence shown here is derived from an EMBL/GenBank/DDBJ whole genome shotgun (WGS) entry which is preliminary data.</text>
</comment>